<organism evidence="2 3">
    <name type="scientific">Brassica cretica</name>
    <name type="common">Mustard</name>
    <dbReference type="NCBI Taxonomy" id="69181"/>
    <lineage>
        <taxon>Eukaryota</taxon>
        <taxon>Viridiplantae</taxon>
        <taxon>Streptophyta</taxon>
        <taxon>Embryophyta</taxon>
        <taxon>Tracheophyta</taxon>
        <taxon>Spermatophyta</taxon>
        <taxon>Magnoliopsida</taxon>
        <taxon>eudicotyledons</taxon>
        <taxon>Gunneridae</taxon>
        <taxon>Pentapetalae</taxon>
        <taxon>rosids</taxon>
        <taxon>malvids</taxon>
        <taxon>Brassicales</taxon>
        <taxon>Brassicaceae</taxon>
        <taxon>Brassiceae</taxon>
        <taxon>Brassica</taxon>
    </lineage>
</organism>
<comment type="caution">
    <text evidence="2">The sequence shown here is derived from an EMBL/GenBank/DDBJ whole genome shotgun (WGS) entry which is preliminary data.</text>
</comment>
<dbReference type="Proteomes" id="UP000266723">
    <property type="component" value="Unassembled WGS sequence"/>
</dbReference>
<gene>
    <name evidence="2" type="ORF">DY000_02020527</name>
</gene>
<accession>A0ABQ7E3J5</accession>
<evidence type="ECO:0000313" key="2">
    <source>
        <dbReference type="EMBL" id="KAF3590980.1"/>
    </source>
</evidence>
<keyword evidence="3" id="KW-1185">Reference proteome</keyword>
<name>A0ABQ7E3J5_BRACR</name>
<sequence length="109" mass="12250">MALSLDMLYERREAARLRNWSYQQDVARTCNKKCQNQDHPERGLCSTTSRKKQRGNSPPSGKDPIRSSRCGEHAPTGCKITKGSIKILLLQTWKAVKPGTWVITPTPAL</sequence>
<evidence type="ECO:0000313" key="3">
    <source>
        <dbReference type="Proteomes" id="UP000266723"/>
    </source>
</evidence>
<dbReference type="EMBL" id="QGKV02000299">
    <property type="protein sequence ID" value="KAF3590980.1"/>
    <property type="molecule type" value="Genomic_DNA"/>
</dbReference>
<feature type="region of interest" description="Disordered" evidence="1">
    <location>
        <begin position="34"/>
        <end position="75"/>
    </location>
</feature>
<proteinExistence type="predicted"/>
<protein>
    <submittedName>
        <fullName evidence="2">Uncharacterized protein</fullName>
    </submittedName>
</protein>
<evidence type="ECO:0000256" key="1">
    <source>
        <dbReference type="SAM" id="MobiDB-lite"/>
    </source>
</evidence>
<reference evidence="2 3" key="1">
    <citation type="journal article" date="2020" name="BMC Genomics">
        <title>Intraspecific diversification of the crop wild relative Brassica cretica Lam. using demographic model selection.</title>
        <authorList>
            <person name="Kioukis A."/>
            <person name="Michalopoulou V.A."/>
            <person name="Briers L."/>
            <person name="Pirintsos S."/>
            <person name="Studholme D.J."/>
            <person name="Pavlidis P."/>
            <person name="Sarris P.F."/>
        </authorList>
    </citation>
    <scope>NUCLEOTIDE SEQUENCE [LARGE SCALE GENOMIC DNA]</scope>
    <source>
        <strain evidence="3">cv. PFS-1207/04</strain>
    </source>
</reference>
<feature type="compositionally biased region" description="Basic and acidic residues" evidence="1">
    <location>
        <begin position="63"/>
        <end position="72"/>
    </location>
</feature>